<dbReference type="Gene3D" id="1.20.144.10">
    <property type="entry name" value="Phosphatidic acid phosphatase type 2/haloperoxidase"/>
    <property type="match status" value="1"/>
</dbReference>
<sequence>MAGAGLWLTLIVGVIAGLVFAVDPSLDLRISAAFYGPDAQALSGLESIAVNALRIFNLALVIIILGLAGSALIIRMSSSTAPMLVPARAACLLVLVYFAGPALMANAIFKEHWSRPRPGHVVEFGGKHAFKPWWDPRGNCSQNCSFVSGEASSAFAVLALAAIAPIGWRFRAIGAALAYGILVGAIRVMVGGHFTSDVIFAGVFTALVVWAAHGLIYRWPTRVDEQEASRRIDVFAARLRARIVSPIYGVLARRLGARSRTPARQRTVQFDSQPS</sequence>
<evidence type="ECO:0000259" key="1">
    <source>
        <dbReference type="Pfam" id="PF01569"/>
    </source>
</evidence>
<dbReference type="InterPro" id="IPR000326">
    <property type="entry name" value="PAP2/HPO"/>
</dbReference>
<dbReference type="KEGG" id="psin:CAK95_24190"/>
<protein>
    <recommendedName>
        <fullName evidence="1">Phosphatidic acid phosphatase type 2/haloperoxidase domain-containing protein</fullName>
    </recommendedName>
</protein>
<dbReference type="CDD" id="cd03396">
    <property type="entry name" value="PAP2_like_6"/>
    <property type="match status" value="1"/>
</dbReference>
<dbReference type="STRING" id="1235591.CAK95_24190"/>
<dbReference type="Pfam" id="PF01569">
    <property type="entry name" value="PAP2"/>
    <property type="match status" value="1"/>
</dbReference>
<dbReference type="AlphaFoldDB" id="A0A1W6ZXJ1"/>
<proteinExistence type="predicted"/>
<evidence type="ECO:0000313" key="2">
    <source>
        <dbReference type="EMBL" id="ARQ01851.1"/>
    </source>
</evidence>
<organism evidence="2 3">
    <name type="scientific">Pseudorhodoplanes sinuspersici</name>
    <dbReference type="NCBI Taxonomy" id="1235591"/>
    <lineage>
        <taxon>Bacteria</taxon>
        <taxon>Pseudomonadati</taxon>
        <taxon>Pseudomonadota</taxon>
        <taxon>Alphaproteobacteria</taxon>
        <taxon>Hyphomicrobiales</taxon>
        <taxon>Pseudorhodoplanes</taxon>
    </lineage>
</organism>
<feature type="domain" description="Phosphatidic acid phosphatase type 2/haloperoxidase" evidence="1">
    <location>
        <begin position="92"/>
        <end position="216"/>
    </location>
</feature>
<evidence type="ECO:0000313" key="3">
    <source>
        <dbReference type="Proteomes" id="UP000194137"/>
    </source>
</evidence>
<keyword evidence="3" id="KW-1185">Reference proteome</keyword>
<dbReference type="RefSeq" id="WP_086090245.1">
    <property type="nucleotide sequence ID" value="NZ_CP021112.1"/>
</dbReference>
<name>A0A1W6ZXJ1_9HYPH</name>
<dbReference type="SUPFAM" id="SSF48317">
    <property type="entry name" value="Acid phosphatase/Vanadium-dependent haloperoxidase"/>
    <property type="match status" value="1"/>
</dbReference>
<reference evidence="2 3" key="1">
    <citation type="submission" date="2017-05" db="EMBL/GenBank/DDBJ databases">
        <title>Full genome sequence of Pseudorhodoplanes sinuspersici.</title>
        <authorList>
            <person name="Dastgheib S.M.M."/>
            <person name="Shavandi M."/>
            <person name="Tirandaz H."/>
        </authorList>
    </citation>
    <scope>NUCLEOTIDE SEQUENCE [LARGE SCALE GENOMIC DNA]</scope>
    <source>
        <strain evidence="2 3">RIPI110</strain>
    </source>
</reference>
<dbReference type="InterPro" id="IPR036938">
    <property type="entry name" value="PAP2/HPO_sf"/>
</dbReference>
<gene>
    <name evidence="2" type="ORF">CAK95_24190</name>
</gene>
<dbReference type="Proteomes" id="UP000194137">
    <property type="component" value="Chromosome"/>
</dbReference>
<dbReference type="EMBL" id="CP021112">
    <property type="protein sequence ID" value="ARQ01851.1"/>
    <property type="molecule type" value="Genomic_DNA"/>
</dbReference>
<accession>A0A1W6ZXJ1</accession>
<dbReference type="OrthoDB" id="9813524at2"/>